<evidence type="ECO:0000313" key="1">
    <source>
        <dbReference type="EMBL" id="HBJ09970.1"/>
    </source>
</evidence>
<evidence type="ECO:0000313" key="2">
    <source>
        <dbReference type="Proteomes" id="UP000262954"/>
    </source>
</evidence>
<dbReference type="EMBL" id="DNWC01000166">
    <property type="protein sequence ID" value="HBJ09970.1"/>
    <property type="molecule type" value="Genomic_DNA"/>
</dbReference>
<proteinExistence type="predicted"/>
<accession>A0A354M631</accession>
<reference evidence="1 2" key="1">
    <citation type="journal article" date="2018" name="Nat. Biotechnol.">
        <title>A standardized bacterial taxonomy based on genome phylogeny substantially revises the tree of life.</title>
        <authorList>
            <person name="Parks D.H."/>
            <person name="Chuvochina M."/>
            <person name="Waite D.W."/>
            <person name="Rinke C."/>
            <person name="Skarshewski A."/>
            <person name="Chaumeil P.A."/>
            <person name="Hugenholtz P."/>
        </authorList>
    </citation>
    <scope>NUCLEOTIDE SEQUENCE [LARGE SCALE GENOMIC DNA]</scope>
    <source>
        <strain evidence="1">UBA11482</strain>
    </source>
</reference>
<sequence>MRLRMNAKKFTIGKIIMLSLCPSFLIFGYSCIDQKYDLTKDISTIVGIGGELGFPLGETETKLLSDLLKPEDIEDLTTDDDQYGIHKKENVKADIPTFDPVSINAINTSTDFNISFEKLTIDPIKIDENQPDMLLKKNIIDKPEITQSFTGNVSMKISENAPINVPNNGEVSIMDKEFRLDDHQTSFVVAKGSCPVEVTHISNIKFKGTTAQLKMDMDQLKNTLNLSEATVTLKNFTITFPNTFEISNPTKGSLINSHTLRLDNVNLTLTDNTVNFNLVSYNKEIDVAQGEFSGFEESINYSQSGYISIKGITKGVNLSSIDVSMPISISSSNINIDDMDLTISDVKIDVEQTNFSTDIKVTNINKDVKKINKVYFDENSILTLKSEPITLAGLDLSGGEITINLNDPNTPFEFDKTGNTWNGDNLVITIDELKTGFTKQVKLKSIDLSQKQLKTETDGTKSLSFEPQFKVNTFTTYAKGNTTFKKIESFNNNSKIDFKLQESILNIADADVETESFTADLGNNTAKIEVDETDVPKELKALKWVKLKGNTAVNLQANINITDGAGDLQFDELIIDFPQYIIFDENSGVINYTNPETGEKSQRLILKNQKFSKVSATERTWEYNNQLHITKLDFTDREFQNILTEDHKLILPEKNAVITGRASVSSGNINLDDLQNLNVKASVNVEQMNIQLAAGEVNEDVISDNPHTSINLGDLSDYLKEGSALYLPNANFQLTATNPIGVPINVDLIFTPYKNGNPLASGGLRPDKTMTIAAYDDLNPSEEETAKTSKFILATPEYIAKGIPEGFEAIPFSQLQSVIKDVPDSIVIDAIPTPKAVEGENWHTVDLSKGGSQVLIDCNADVPFVLGKDVNIVYKDTIDNIQDDTDDIFEKATASEISIKATVYNGLPLELALKVIPLSTGCVSTIDSNDLSFTFDNGKEEGYVAAGTYNSETGSTNTSETTLLIKVREREGSGALRRLDGLELLITGGLGANEGTIGGVPLKPSQSIKAKVALKVKGIQADIDNF</sequence>
<protein>
    <submittedName>
        <fullName evidence="1">Uncharacterized protein</fullName>
    </submittedName>
</protein>
<dbReference type="PROSITE" id="PS51257">
    <property type="entry name" value="PROKAR_LIPOPROTEIN"/>
    <property type="match status" value="1"/>
</dbReference>
<dbReference type="Proteomes" id="UP000262954">
    <property type="component" value="Unassembled WGS sequence"/>
</dbReference>
<gene>
    <name evidence="1" type="ORF">DDY73_13315</name>
</gene>
<organism evidence="1 2">
    <name type="scientific">Coprobacter fastidiosus</name>
    <dbReference type="NCBI Taxonomy" id="1099853"/>
    <lineage>
        <taxon>Bacteria</taxon>
        <taxon>Pseudomonadati</taxon>
        <taxon>Bacteroidota</taxon>
        <taxon>Bacteroidia</taxon>
        <taxon>Bacteroidales</taxon>
        <taxon>Barnesiellaceae</taxon>
        <taxon>Coprobacter</taxon>
    </lineage>
</organism>
<name>A0A354M631_9BACT</name>
<dbReference type="AlphaFoldDB" id="A0A354M631"/>
<comment type="caution">
    <text evidence="1">The sequence shown here is derived from an EMBL/GenBank/DDBJ whole genome shotgun (WGS) entry which is preliminary data.</text>
</comment>